<comment type="subcellular location">
    <subcellularLocation>
        <location evidence="1">Cell membrane</location>
        <topology evidence="1">Multi-pass membrane protein</topology>
    </subcellularLocation>
</comment>
<accession>A0ABD5RR81</accession>
<dbReference type="CDD" id="cd13142">
    <property type="entry name" value="MATE_like_12"/>
    <property type="match status" value="1"/>
</dbReference>
<feature type="transmembrane region" description="Helical" evidence="7">
    <location>
        <begin position="422"/>
        <end position="443"/>
    </location>
</feature>
<feature type="transmembrane region" description="Helical" evidence="7">
    <location>
        <begin position="28"/>
        <end position="48"/>
    </location>
</feature>
<keyword evidence="5 7" id="KW-1133">Transmembrane helix</keyword>
<dbReference type="InterPro" id="IPR052031">
    <property type="entry name" value="Membrane_Transporter-Flippase"/>
</dbReference>
<feature type="transmembrane region" description="Helical" evidence="7">
    <location>
        <begin position="289"/>
        <end position="306"/>
    </location>
</feature>
<dbReference type="Pfam" id="PF01554">
    <property type="entry name" value="MatE"/>
    <property type="match status" value="2"/>
</dbReference>
<dbReference type="PANTHER" id="PTHR43549">
    <property type="entry name" value="MULTIDRUG RESISTANCE PROTEIN YPNP-RELATED"/>
    <property type="match status" value="1"/>
</dbReference>
<evidence type="ECO:0000256" key="5">
    <source>
        <dbReference type="ARBA" id="ARBA00022989"/>
    </source>
</evidence>
<name>A0ABD5RR81_9EURY</name>
<sequence length="498" mass="52446">MSLRERLSRAFGGQEEVNLTEGGIGWPLFFLSLPIVVTNLLQTAYNLADTFWLGQFSTTALAAITFAFPMVFLLISLGMGVSVAGSILVAQNTGKGDTRAAEYAASQTVTFSLAVSTVAGVAGFFFVEDFLRLLGASAETLPAATSYMQVIALGLPFMFGFFIFISLMRGAGDTVTPMLVMLGTVVLNILIDPVLIFGFDGNPLFSILGLEGLESSLLASTDFTGWGIAGAAVATIVSRALAMVVGLSIMFRGTRGIKIHLTDMAPDLEYARRIVALGVPASIEGTGRALSVNLFLVIVSLFPQYVVAAFGIGVRVFSVIFLPAIAVGRGVETMAGQNIGAGKPDRAERSAALASGAMFVALSTMGVVVFLFPEPIVNAFTDDAQVVEVGAEFLRWVAPSFGFIGVLRAYTGAFRGAGKTLVAAVISIATLAVIRLPFAWVASQYVPGVFELPRQGVWAAFLVSNALGALIAFSWYRTGSWRDADATTGARGAPTDDD</sequence>
<evidence type="ECO:0000313" key="8">
    <source>
        <dbReference type="EMBL" id="MFC5972819.1"/>
    </source>
</evidence>
<dbReference type="PANTHER" id="PTHR43549:SF2">
    <property type="entry name" value="MULTIDRUG RESISTANCE PROTEIN NORM-RELATED"/>
    <property type="match status" value="1"/>
</dbReference>
<keyword evidence="4 7" id="KW-0812">Transmembrane</keyword>
<keyword evidence="9" id="KW-1185">Reference proteome</keyword>
<evidence type="ECO:0000256" key="3">
    <source>
        <dbReference type="ARBA" id="ARBA00022475"/>
    </source>
</evidence>
<dbReference type="EMBL" id="JBHSQH010000001">
    <property type="protein sequence ID" value="MFC5972819.1"/>
    <property type="molecule type" value="Genomic_DNA"/>
</dbReference>
<evidence type="ECO:0000256" key="4">
    <source>
        <dbReference type="ARBA" id="ARBA00022692"/>
    </source>
</evidence>
<comment type="caution">
    <text evidence="8">The sequence shown here is derived from an EMBL/GenBank/DDBJ whole genome shotgun (WGS) entry which is preliminary data.</text>
</comment>
<evidence type="ECO:0000256" key="7">
    <source>
        <dbReference type="SAM" id="Phobius"/>
    </source>
</evidence>
<feature type="transmembrane region" description="Helical" evidence="7">
    <location>
        <begin position="147"/>
        <end position="167"/>
    </location>
</feature>
<feature type="transmembrane region" description="Helical" evidence="7">
    <location>
        <begin position="352"/>
        <end position="373"/>
    </location>
</feature>
<reference evidence="8 9" key="1">
    <citation type="journal article" date="2019" name="Int. J. Syst. Evol. Microbiol.">
        <title>The Global Catalogue of Microorganisms (GCM) 10K type strain sequencing project: providing services to taxonomists for standard genome sequencing and annotation.</title>
        <authorList>
            <consortium name="The Broad Institute Genomics Platform"/>
            <consortium name="The Broad Institute Genome Sequencing Center for Infectious Disease"/>
            <person name="Wu L."/>
            <person name="Ma J."/>
        </authorList>
    </citation>
    <scope>NUCLEOTIDE SEQUENCE [LARGE SCALE GENOMIC DNA]</scope>
    <source>
        <strain evidence="8 9">CGMCC 1.12543</strain>
    </source>
</reference>
<dbReference type="PIRSF" id="PIRSF006603">
    <property type="entry name" value="DinF"/>
    <property type="match status" value="1"/>
</dbReference>
<proteinExistence type="predicted"/>
<feature type="transmembrane region" description="Helical" evidence="7">
    <location>
        <begin position="109"/>
        <end position="127"/>
    </location>
</feature>
<feature type="transmembrane region" description="Helical" evidence="7">
    <location>
        <begin position="455"/>
        <end position="476"/>
    </location>
</feature>
<evidence type="ECO:0000256" key="1">
    <source>
        <dbReference type="ARBA" id="ARBA00004651"/>
    </source>
</evidence>
<gene>
    <name evidence="8" type="ORF">ACFPYI_15890</name>
</gene>
<dbReference type="InterPro" id="IPR002528">
    <property type="entry name" value="MATE_fam"/>
</dbReference>
<dbReference type="GO" id="GO:0005886">
    <property type="term" value="C:plasma membrane"/>
    <property type="evidence" value="ECO:0007669"/>
    <property type="project" value="UniProtKB-SubCell"/>
</dbReference>
<dbReference type="RefSeq" id="WP_247416668.1">
    <property type="nucleotide sequence ID" value="NZ_JALLGW010000001.1"/>
</dbReference>
<keyword evidence="2" id="KW-0813">Transport</keyword>
<feature type="transmembrane region" description="Helical" evidence="7">
    <location>
        <begin position="60"/>
        <end position="89"/>
    </location>
</feature>
<keyword evidence="6 7" id="KW-0472">Membrane</keyword>
<dbReference type="InterPro" id="IPR048279">
    <property type="entry name" value="MdtK-like"/>
</dbReference>
<evidence type="ECO:0000256" key="2">
    <source>
        <dbReference type="ARBA" id="ARBA00022448"/>
    </source>
</evidence>
<organism evidence="8 9">
    <name type="scientific">Halomarina salina</name>
    <dbReference type="NCBI Taxonomy" id="1872699"/>
    <lineage>
        <taxon>Archaea</taxon>
        <taxon>Methanobacteriati</taxon>
        <taxon>Methanobacteriota</taxon>
        <taxon>Stenosarchaea group</taxon>
        <taxon>Halobacteria</taxon>
        <taxon>Halobacteriales</taxon>
        <taxon>Natronomonadaceae</taxon>
        <taxon>Halomarina</taxon>
    </lineage>
</organism>
<feature type="transmembrane region" description="Helical" evidence="7">
    <location>
        <begin position="179"/>
        <end position="199"/>
    </location>
</feature>
<protein>
    <submittedName>
        <fullName evidence="8">MATE family efflux transporter</fullName>
    </submittedName>
</protein>
<dbReference type="NCBIfam" id="TIGR00797">
    <property type="entry name" value="matE"/>
    <property type="match status" value="1"/>
</dbReference>
<keyword evidence="3" id="KW-1003">Cell membrane</keyword>
<evidence type="ECO:0000256" key="6">
    <source>
        <dbReference type="ARBA" id="ARBA00023136"/>
    </source>
</evidence>
<dbReference type="Proteomes" id="UP001596099">
    <property type="component" value="Unassembled WGS sequence"/>
</dbReference>
<evidence type="ECO:0000313" key="9">
    <source>
        <dbReference type="Proteomes" id="UP001596099"/>
    </source>
</evidence>
<feature type="transmembrane region" description="Helical" evidence="7">
    <location>
        <begin position="226"/>
        <end position="251"/>
    </location>
</feature>
<dbReference type="AlphaFoldDB" id="A0ABD5RR81"/>